<evidence type="ECO:0000259" key="3">
    <source>
        <dbReference type="SMART" id="SM00363"/>
    </source>
</evidence>
<dbReference type="InterPro" id="IPR002942">
    <property type="entry name" value="S4_RNA-bd"/>
</dbReference>
<accession>A0A6J7UDS2</accession>
<dbReference type="GO" id="GO:0032259">
    <property type="term" value="P:methylation"/>
    <property type="evidence" value="ECO:0007669"/>
    <property type="project" value="InterPro"/>
</dbReference>
<dbReference type="Gene3D" id="3.40.50.150">
    <property type="entry name" value="Vaccinia Virus protein VP39"/>
    <property type="match status" value="1"/>
</dbReference>
<dbReference type="InterPro" id="IPR047048">
    <property type="entry name" value="TlyA"/>
</dbReference>
<dbReference type="PROSITE" id="PS50889">
    <property type="entry name" value="S4"/>
    <property type="match status" value="1"/>
</dbReference>
<gene>
    <name evidence="4" type="ORF">UFOPK4345_00594</name>
</gene>
<dbReference type="PIRSF" id="PIRSF005578">
    <property type="entry name" value="TlyA"/>
    <property type="match status" value="1"/>
</dbReference>
<dbReference type="GO" id="GO:0003723">
    <property type="term" value="F:RNA binding"/>
    <property type="evidence" value="ECO:0007669"/>
    <property type="project" value="UniProtKB-KW"/>
</dbReference>
<dbReference type="InterPro" id="IPR029063">
    <property type="entry name" value="SAM-dependent_MTases_sf"/>
</dbReference>
<dbReference type="InterPro" id="IPR002877">
    <property type="entry name" value="RNA_MeTrfase_FtsJ_dom"/>
</dbReference>
<dbReference type="CDD" id="cd00165">
    <property type="entry name" value="S4"/>
    <property type="match status" value="1"/>
</dbReference>
<evidence type="ECO:0000256" key="2">
    <source>
        <dbReference type="ARBA" id="ARBA00029460"/>
    </source>
</evidence>
<dbReference type="InterPro" id="IPR036986">
    <property type="entry name" value="S4_RNA-bd_sf"/>
</dbReference>
<evidence type="ECO:0000313" key="4">
    <source>
        <dbReference type="EMBL" id="CAB5063780.1"/>
    </source>
</evidence>
<dbReference type="NCBIfam" id="TIGR00478">
    <property type="entry name" value="tly"/>
    <property type="match status" value="1"/>
</dbReference>
<comment type="similarity">
    <text evidence="2">Belongs to the TlyA family.</text>
</comment>
<dbReference type="CDD" id="cd02440">
    <property type="entry name" value="AdoMet_MTases"/>
    <property type="match status" value="1"/>
</dbReference>
<organism evidence="4">
    <name type="scientific">freshwater metagenome</name>
    <dbReference type="NCBI Taxonomy" id="449393"/>
    <lineage>
        <taxon>unclassified sequences</taxon>
        <taxon>metagenomes</taxon>
        <taxon>ecological metagenomes</taxon>
    </lineage>
</organism>
<protein>
    <submittedName>
        <fullName evidence="4">Unannotated protein</fullName>
    </submittedName>
</protein>
<dbReference type="Gene3D" id="3.10.290.10">
    <property type="entry name" value="RNA-binding S4 domain"/>
    <property type="match status" value="1"/>
</dbReference>
<dbReference type="Pfam" id="PF01728">
    <property type="entry name" value="FtsJ"/>
    <property type="match status" value="1"/>
</dbReference>
<dbReference type="GO" id="GO:0008168">
    <property type="term" value="F:methyltransferase activity"/>
    <property type="evidence" value="ECO:0007669"/>
    <property type="project" value="InterPro"/>
</dbReference>
<dbReference type="SUPFAM" id="SSF53335">
    <property type="entry name" value="S-adenosyl-L-methionine-dependent methyltransferases"/>
    <property type="match status" value="1"/>
</dbReference>
<name>A0A6J7UDS2_9ZZZZ</name>
<dbReference type="PANTHER" id="PTHR32319">
    <property type="entry name" value="BACTERIAL HEMOLYSIN-LIKE PROTEIN"/>
    <property type="match status" value="1"/>
</dbReference>
<proteinExistence type="inferred from homology"/>
<dbReference type="PANTHER" id="PTHR32319:SF0">
    <property type="entry name" value="BACTERIAL HEMOLYSIN-LIKE PROTEIN"/>
    <property type="match status" value="1"/>
</dbReference>
<dbReference type="InterPro" id="IPR004538">
    <property type="entry name" value="Hemolysin_A/TlyA"/>
</dbReference>
<dbReference type="EMBL" id="CAFBQV010000073">
    <property type="protein sequence ID" value="CAB5063780.1"/>
    <property type="molecule type" value="Genomic_DNA"/>
</dbReference>
<keyword evidence="1" id="KW-0694">RNA-binding</keyword>
<feature type="domain" description="RNA-binding S4" evidence="3">
    <location>
        <begin position="4"/>
        <end position="65"/>
    </location>
</feature>
<dbReference type="SUPFAM" id="SSF55174">
    <property type="entry name" value="Alpha-L RNA-binding motif"/>
    <property type="match status" value="1"/>
</dbReference>
<dbReference type="SMART" id="SM00363">
    <property type="entry name" value="S4"/>
    <property type="match status" value="1"/>
</dbReference>
<sequence length="266" mass="28469">MKRERLELALVSRGLVSDLDAAKHAIDDRLVQVNGSIAISYSHLVAPNDQIRVVEQSRFVSRGGFKLEAALAHFEIDLAGLRVLDVGASTGGFTDCALQHGARQVVSLDVGKNLLHEKLVSDQRVVEVSETNARDIVNLTSTGASTSAGAGTGSAMFAEKFDVVVGDLSFISVHEVLPSMLAALKTDGLLILLVKPQFEATRLEADKASGVIEDPEIHRRVCREIGEASSQKGCSLLGVIESPIRGQQGNIEFLLAAKYTNPDART</sequence>
<dbReference type="AlphaFoldDB" id="A0A6J7UDS2"/>
<reference evidence="4" key="1">
    <citation type="submission" date="2020-05" db="EMBL/GenBank/DDBJ databases">
        <authorList>
            <person name="Chiriac C."/>
            <person name="Salcher M."/>
            <person name="Ghai R."/>
            <person name="Kavagutti S V."/>
        </authorList>
    </citation>
    <scope>NUCLEOTIDE SEQUENCE</scope>
</reference>
<evidence type="ECO:0000256" key="1">
    <source>
        <dbReference type="ARBA" id="ARBA00022884"/>
    </source>
</evidence>